<dbReference type="InterPro" id="IPR006330">
    <property type="entry name" value="Ado/ade_deaminase"/>
</dbReference>
<accession>A0A6M8SV53</accession>
<dbReference type="Gene3D" id="3.20.20.140">
    <property type="entry name" value="Metal-dependent hydrolases"/>
    <property type="match status" value="2"/>
</dbReference>
<dbReference type="GO" id="GO:0005829">
    <property type="term" value="C:cytosol"/>
    <property type="evidence" value="ECO:0007669"/>
    <property type="project" value="TreeGrafter"/>
</dbReference>
<dbReference type="KEGG" id="dee:HQN60_15125"/>
<protein>
    <recommendedName>
        <fullName evidence="3">Adenosine deaminase</fullName>
    </recommendedName>
</protein>
<dbReference type="SUPFAM" id="SSF51556">
    <property type="entry name" value="Metallo-dependent hydrolases"/>
    <property type="match status" value="1"/>
</dbReference>
<dbReference type="GO" id="GO:0006154">
    <property type="term" value="P:adenosine catabolic process"/>
    <property type="evidence" value="ECO:0007669"/>
    <property type="project" value="TreeGrafter"/>
</dbReference>
<organism evidence="1 2">
    <name type="scientific">Deefgea piscis</name>
    <dbReference type="NCBI Taxonomy" id="2739061"/>
    <lineage>
        <taxon>Bacteria</taxon>
        <taxon>Pseudomonadati</taxon>
        <taxon>Pseudomonadota</taxon>
        <taxon>Betaproteobacteria</taxon>
        <taxon>Neisseriales</taxon>
        <taxon>Chitinibacteraceae</taxon>
        <taxon>Deefgea</taxon>
    </lineage>
</organism>
<name>A0A6M8SV53_9NEIS</name>
<dbReference type="PANTHER" id="PTHR11409">
    <property type="entry name" value="ADENOSINE DEAMINASE"/>
    <property type="match status" value="1"/>
</dbReference>
<dbReference type="Proteomes" id="UP000504844">
    <property type="component" value="Chromosome"/>
</dbReference>
<dbReference type="InterPro" id="IPR032466">
    <property type="entry name" value="Metal_Hydrolase"/>
</dbReference>
<dbReference type="AlphaFoldDB" id="A0A6M8SV53"/>
<reference evidence="1 2" key="1">
    <citation type="submission" date="2020-05" db="EMBL/GenBank/DDBJ databases">
        <title>Complete genome sequence of Deefgea sp. D17.</title>
        <authorList>
            <person name="Bae J.-W."/>
            <person name="Han J.E."/>
        </authorList>
    </citation>
    <scope>NUCLEOTIDE SEQUENCE [LARGE SCALE GENOMIC DNA]</scope>
    <source>
        <strain evidence="1 2">D17</strain>
    </source>
</reference>
<dbReference type="EMBL" id="CP054143">
    <property type="protein sequence ID" value="QKJ67948.1"/>
    <property type="molecule type" value="Genomic_DNA"/>
</dbReference>
<dbReference type="GO" id="GO:0004000">
    <property type="term" value="F:adenosine deaminase activity"/>
    <property type="evidence" value="ECO:0007669"/>
    <property type="project" value="TreeGrafter"/>
</dbReference>
<sequence length="919" mass="104562">MLEQSLFELAIATSFSSKSLANKLKAHLLHSSAADLMDSTRFESACLQLLKEDLDADYARRFRLGDIAHALEVVWPRGMFVTGDLPCLEHLFNTLMQEHGDYLQYRDGGEQAYARMSARLDPALMATWRMVRRVASKPVLDAHDLQRIVASQQPFFSPLPNTNAAVADNHVHLGGVQYDGLVLMAGMLDLNDSTGKPDVDLQAITELQRVAIALLARGSWLPCCTADETTQQDLSALLRKTLGGQWQTNTAEFLDWPMVASESLEANPKNPRWLRQQIARSIAKANMSQAWHWFLIWLWTHYQHEECPRRLRVAIFYLLNCLMTLRRKLIMDGQGLSRFVQYYGRPLRNSNGHISSINAAGTLFQGAGDVAELKVTQSKFRPEVVATWLGQLAHASGIKAPNGLMPLAEKEAEKYRAMMERWHYCIHFVRTSSFQNNPQAVWNEAKTLLDNMDKQAGWDRPELLGPSSRALNTDHPRLIPSRWVRGLDVAGDENLVKTEIYAPALRWLRQGMRRKSREEPASKGLHLSVHAGEDYGHPLSGMRHLDETVQFCEMQAGDRLGHALALGIIPADWLARQGEMVIPVDEHVDNLVWAWHYAGLMSEHLALAAQVMPMLERRIRRMLPFVPWAHPACIGMASIHMLHKGKKNCASAERIAQLHPDVLFKAWQLRRNCAYQLKQWDASEVLDDLTVAALPDREILSELCERDLSKFKKQSESLPEVKLFRTRADWLSLQKEGKQAPQLACEHKDGIRKVKISLNTSARMDSGWQKKVINEMDLLEDNHSMQELEFMHALQDWLLDSYDQKGLLIEANPTSNVYIAKLNKHADHPIFRWYPIDDVSLKSGEVNNKFGLRRGPIKVCINTDDPGIMPTTLRTEYALLREAAIEHRATRTDAEAWLERIRQVGLNEFHQKHQAVWAD</sequence>
<dbReference type="NCBIfam" id="NF041744">
    <property type="entry name" value="RdrB"/>
    <property type="match status" value="1"/>
</dbReference>
<gene>
    <name evidence="1" type="ORF">HQN60_15125</name>
</gene>
<keyword evidence="2" id="KW-1185">Reference proteome</keyword>
<dbReference type="GO" id="GO:0043103">
    <property type="term" value="P:hypoxanthine salvage"/>
    <property type="evidence" value="ECO:0007669"/>
    <property type="project" value="TreeGrafter"/>
</dbReference>
<dbReference type="PANTHER" id="PTHR11409:SF43">
    <property type="entry name" value="ADENOSINE DEAMINASE"/>
    <property type="match status" value="1"/>
</dbReference>
<dbReference type="RefSeq" id="WP_173534449.1">
    <property type="nucleotide sequence ID" value="NZ_CP054143.1"/>
</dbReference>
<evidence type="ECO:0008006" key="3">
    <source>
        <dbReference type="Google" id="ProtNLM"/>
    </source>
</evidence>
<evidence type="ECO:0000313" key="1">
    <source>
        <dbReference type="EMBL" id="QKJ67948.1"/>
    </source>
</evidence>
<proteinExistence type="predicted"/>
<dbReference type="GO" id="GO:0046103">
    <property type="term" value="P:inosine biosynthetic process"/>
    <property type="evidence" value="ECO:0007669"/>
    <property type="project" value="TreeGrafter"/>
</dbReference>
<evidence type="ECO:0000313" key="2">
    <source>
        <dbReference type="Proteomes" id="UP000504844"/>
    </source>
</evidence>